<reference evidence="3" key="1">
    <citation type="submission" date="2010-12" db="EMBL/GenBank/DDBJ databases">
        <title>Complete sequence of Desulfovibrio aespoeensis Aspo-2.</title>
        <authorList>
            <consortium name="US DOE Joint Genome Institute"/>
            <person name="Lucas S."/>
            <person name="Copeland A."/>
            <person name="Lapidus A."/>
            <person name="Cheng J.-F."/>
            <person name="Goodwin L."/>
            <person name="Pitluck S."/>
            <person name="Chertkov O."/>
            <person name="Misra M."/>
            <person name="Detter J.C."/>
            <person name="Han C."/>
            <person name="Tapia R."/>
            <person name="Land M."/>
            <person name="Hauser L."/>
            <person name="Kyrpides N."/>
            <person name="Ivanova N."/>
            <person name="Ovchinnikova G."/>
            <person name="Pedersen K."/>
            <person name="Jagevall S."/>
            <person name="Hazen T."/>
            <person name="Woyke T."/>
        </authorList>
    </citation>
    <scope>NUCLEOTIDE SEQUENCE [LARGE SCALE GENOMIC DNA]</scope>
    <source>
        <strain evidence="3">ATCC 700646 / DSM 10631 / Aspo-2</strain>
    </source>
</reference>
<dbReference type="eggNOG" id="COG0500">
    <property type="taxonomic scope" value="Bacteria"/>
</dbReference>
<dbReference type="OrthoDB" id="1853779at2"/>
<dbReference type="InterPro" id="IPR013216">
    <property type="entry name" value="Methyltransf_11"/>
</dbReference>
<dbReference type="AlphaFoldDB" id="E6VVU3"/>
<feature type="domain" description="Methyltransferase type 11" evidence="1">
    <location>
        <begin position="63"/>
        <end position="160"/>
    </location>
</feature>
<keyword evidence="2" id="KW-0489">Methyltransferase</keyword>
<dbReference type="HOGENOM" id="CLU_1044794_0_0_7"/>
<evidence type="ECO:0000313" key="2">
    <source>
        <dbReference type="EMBL" id="ADU61295.1"/>
    </source>
</evidence>
<dbReference type="GO" id="GO:0032259">
    <property type="term" value="P:methylation"/>
    <property type="evidence" value="ECO:0007669"/>
    <property type="project" value="UniProtKB-KW"/>
</dbReference>
<accession>E6VVU3</accession>
<evidence type="ECO:0000259" key="1">
    <source>
        <dbReference type="Pfam" id="PF08241"/>
    </source>
</evidence>
<dbReference type="PANTHER" id="PTHR42912">
    <property type="entry name" value="METHYLTRANSFERASE"/>
    <property type="match status" value="1"/>
</dbReference>
<dbReference type="InterPro" id="IPR029063">
    <property type="entry name" value="SAM-dependent_MTases_sf"/>
</dbReference>
<dbReference type="KEGG" id="das:Daes_0268"/>
<dbReference type="PANTHER" id="PTHR42912:SF45">
    <property type="entry name" value="23S RRNA (GUANINE(745)-N(1))-METHYLTRANSFERASE"/>
    <property type="match status" value="1"/>
</dbReference>
<dbReference type="Pfam" id="PF08241">
    <property type="entry name" value="Methyltransf_11"/>
    <property type="match status" value="1"/>
</dbReference>
<gene>
    <name evidence="2" type="ordered locus">Daes_0268</name>
</gene>
<dbReference type="SUPFAM" id="SSF53335">
    <property type="entry name" value="S-adenosyl-L-methionine-dependent methyltransferases"/>
    <property type="match status" value="1"/>
</dbReference>
<dbReference type="GO" id="GO:0008757">
    <property type="term" value="F:S-adenosylmethionine-dependent methyltransferase activity"/>
    <property type="evidence" value="ECO:0007669"/>
    <property type="project" value="InterPro"/>
</dbReference>
<dbReference type="Gene3D" id="3.40.50.150">
    <property type="entry name" value="Vaccinia Virus protein VP39"/>
    <property type="match status" value="1"/>
</dbReference>
<keyword evidence="3" id="KW-1185">Reference proteome</keyword>
<dbReference type="STRING" id="643562.Daes_0268"/>
<dbReference type="EMBL" id="CP002431">
    <property type="protein sequence ID" value="ADU61295.1"/>
    <property type="molecule type" value="Genomic_DNA"/>
</dbReference>
<organism evidence="2 3">
    <name type="scientific">Pseudodesulfovibrio aespoeensis (strain ATCC 700646 / DSM 10631 / Aspo-2)</name>
    <name type="common">Desulfovibrio aespoeensis</name>
    <dbReference type="NCBI Taxonomy" id="643562"/>
    <lineage>
        <taxon>Bacteria</taxon>
        <taxon>Pseudomonadati</taxon>
        <taxon>Thermodesulfobacteriota</taxon>
        <taxon>Desulfovibrionia</taxon>
        <taxon>Desulfovibrionales</taxon>
        <taxon>Desulfovibrionaceae</taxon>
    </lineage>
</organism>
<reference evidence="2 3" key="2">
    <citation type="journal article" date="2014" name="Genome Announc.">
        <title>Complete Genome Sequence of the Subsurface, Mesophilic Sulfate-Reducing Bacterium Desulfovibrio aespoeensis Aspo-2.</title>
        <authorList>
            <person name="Pedersen K."/>
            <person name="Bengtsson A."/>
            <person name="Edlund J."/>
            <person name="Rabe L."/>
            <person name="Hazen T."/>
            <person name="Chakraborty R."/>
            <person name="Goodwin L."/>
            <person name="Shapiro N."/>
        </authorList>
    </citation>
    <scope>NUCLEOTIDE SEQUENCE [LARGE SCALE GENOMIC DNA]</scope>
    <source>
        <strain evidence="3">ATCC 700646 / DSM 10631 / Aspo-2</strain>
    </source>
</reference>
<dbReference type="Proteomes" id="UP000002191">
    <property type="component" value="Chromosome"/>
</dbReference>
<proteinExistence type="predicted"/>
<evidence type="ECO:0000313" key="3">
    <source>
        <dbReference type="Proteomes" id="UP000002191"/>
    </source>
</evidence>
<dbReference type="RefSeq" id="WP_013513232.1">
    <property type="nucleotide sequence ID" value="NC_014844.1"/>
</dbReference>
<dbReference type="CDD" id="cd02440">
    <property type="entry name" value="AdoMet_MTases"/>
    <property type="match status" value="1"/>
</dbReference>
<name>E6VVU3_PSEA9</name>
<protein>
    <submittedName>
        <fullName evidence="2">Methyltransferase type 11</fullName>
    </submittedName>
</protein>
<keyword evidence="2" id="KW-0808">Transferase</keyword>
<dbReference type="InterPro" id="IPR050508">
    <property type="entry name" value="Methyltransf_Superfamily"/>
</dbReference>
<sequence length="266" mass="29914">MTDMRELWNSLNKESEFNFISHLQNGQEWDKAEFHLTGIRFVDRMADRIVEYGTLEPSRASVLEIGCGVGRFLKPLACRFRLACGVDISEEMLKSAATQCSCLPNIVLQLTDGRTLNNLIDNSFDYCVSAGVFQHITDFEAIASYMREALRVLKPDGLFLLQFEGNRKEEQGQGQTGAKITAAKLDAALAGAEFQILEVSADPTDAVRNIVLVLRKTPGQAPVDTFKTYPMTKRRWMEGVYDDIKTKTQMHERQAAPPLTMTFYDA</sequence>